<dbReference type="WBParaSite" id="BTMF_0000419301-mRNA-1">
    <property type="protein sequence ID" value="BTMF_0000419301-mRNA-1"/>
    <property type="gene ID" value="BTMF_0000419301"/>
</dbReference>
<accession>A0A0R3QCW3</accession>
<evidence type="ECO:0000313" key="2">
    <source>
        <dbReference type="Proteomes" id="UP000280834"/>
    </source>
</evidence>
<name>A0A0R3QCW3_9BILA</name>
<gene>
    <name evidence="1" type="ORF">BTMF_LOCUS3494</name>
</gene>
<reference evidence="1 2" key="2">
    <citation type="submission" date="2018-11" db="EMBL/GenBank/DDBJ databases">
        <authorList>
            <consortium name="Pathogen Informatics"/>
        </authorList>
    </citation>
    <scope>NUCLEOTIDE SEQUENCE [LARGE SCALE GENOMIC DNA]</scope>
</reference>
<dbReference type="AlphaFoldDB" id="A0A0R3QCW3"/>
<organism evidence="3">
    <name type="scientific">Brugia timori</name>
    <dbReference type="NCBI Taxonomy" id="42155"/>
    <lineage>
        <taxon>Eukaryota</taxon>
        <taxon>Metazoa</taxon>
        <taxon>Ecdysozoa</taxon>
        <taxon>Nematoda</taxon>
        <taxon>Chromadorea</taxon>
        <taxon>Rhabditida</taxon>
        <taxon>Spirurina</taxon>
        <taxon>Spiruromorpha</taxon>
        <taxon>Filarioidea</taxon>
        <taxon>Onchocercidae</taxon>
        <taxon>Brugia</taxon>
    </lineage>
</organism>
<dbReference type="Proteomes" id="UP000280834">
    <property type="component" value="Unassembled WGS sequence"/>
</dbReference>
<sequence>MGLIILYISSVRIFSSVPALFWSFQFSLLLENFRQQRCISHAYNLVCGNILHSS</sequence>
<proteinExistence type="predicted"/>
<keyword evidence="2" id="KW-1185">Reference proteome</keyword>
<evidence type="ECO:0000313" key="1">
    <source>
        <dbReference type="EMBL" id="VDO14901.1"/>
    </source>
</evidence>
<evidence type="ECO:0000313" key="3">
    <source>
        <dbReference type="WBParaSite" id="BTMF_0000419301-mRNA-1"/>
    </source>
</evidence>
<reference evidence="3" key="1">
    <citation type="submission" date="2017-02" db="UniProtKB">
        <authorList>
            <consortium name="WormBaseParasite"/>
        </authorList>
    </citation>
    <scope>IDENTIFICATION</scope>
</reference>
<protein>
    <submittedName>
        <fullName evidence="1 3">Uncharacterized protein</fullName>
    </submittedName>
</protein>
<dbReference type="EMBL" id="UZAG01003172">
    <property type="protein sequence ID" value="VDO14901.1"/>
    <property type="molecule type" value="Genomic_DNA"/>
</dbReference>